<accession>A0ABS6C9R0</accession>
<proteinExistence type="predicted"/>
<dbReference type="PANTHER" id="PTHR43434:SF1">
    <property type="entry name" value="PHOSPHOGLYCOLATE PHOSPHATASE"/>
    <property type="match status" value="1"/>
</dbReference>
<evidence type="ECO:0000313" key="1">
    <source>
        <dbReference type="EMBL" id="MBU3863629.1"/>
    </source>
</evidence>
<reference evidence="1 2" key="1">
    <citation type="submission" date="2021-06" db="EMBL/GenBank/DDBJ databases">
        <authorList>
            <person name="Pan X."/>
        </authorList>
    </citation>
    <scope>NUCLEOTIDE SEQUENCE [LARGE SCALE GENOMIC DNA]</scope>
    <source>
        <strain evidence="1 2">4503</strain>
    </source>
</reference>
<evidence type="ECO:0000313" key="2">
    <source>
        <dbReference type="Proteomes" id="UP000720508"/>
    </source>
</evidence>
<name>A0ABS6C9R0_9ACTN</name>
<dbReference type="InterPro" id="IPR050155">
    <property type="entry name" value="HAD-like_hydrolase_sf"/>
</dbReference>
<dbReference type="RefSeq" id="WP_216340671.1">
    <property type="nucleotide sequence ID" value="NZ_JAHLEM010000049.1"/>
</dbReference>
<dbReference type="InterPro" id="IPR041492">
    <property type="entry name" value="HAD_2"/>
</dbReference>
<organism evidence="1 2">
    <name type="scientific">Streptomyces niphimycinicus</name>
    <dbReference type="NCBI Taxonomy" id="2842201"/>
    <lineage>
        <taxon>Bacteria</taxon>
        <taxon>Bacillati</taxon>
        <taxon>Actinomycetota</taxon>
        <taxon>Actinomycetes</taxon>
        <taxon>Kitasatosporales</taxon>
        <taxon>Streptomycetaceae</taxon>
        <taxon>Streptomyces</taxon>
    </lineage>
</organism>
<dbReference type="Proteomes" id="UP000720508">
    <property type="component" value="Unassembled WGS sequence"/>
</dbReference>
<gene>
    <name evidence="1" type="ORF">KN815_05845</name>
</gene>
<dbReference type="SFLD" id="SFLDG01129">
    <property type="entry name" value="C1.5:_HAD__Beta-PGM__Phosphata"/>
    <property type="match status" value="1"/>
</dbReference>
<protein>
    <submittedName>
        <fullName evidence="1">HAD hydrolase-like protein</fullName>
    </submittedName>
</protein>
<dbReference type="SFLD" id="SFLDS00003">
    <property type="entry name" value="Haloacid_Dehalogenase"/>
    <property type="match status" value="1"/>
</dbReference>
<comment type="caution">
    <text evidence="1">The sequence shown here is derived from an EMBL/GenBank/DDBJ whole genome shotgun (WGS) entry which is preliminary data.</text>
</comment>
<sequence length="223" mass="24032">MPLLVLWDIDHTLVDTQGVGREIWTEAFEEVTGQPMREQVKIDGSTEPVILRETLRLHGLHDSRDLFERFAQALGAAHVRRAADLRERGRALPGASLLLAALAARAGVTQTVMTGNVRAAAEVKLAAFGLDHYIDLSIGAFGEDADERPQLVRTALRRAQMPSENAVLVGDTPYDVEGGLSCGVRVIGVATGRTDADDLQAAGAAEVVEDLADTEKLMKLLTK</sequence>
<dbReference type="EMBL" id="JAHLEM010000049">
    <property type="protein sequence ID" value="MBU3863629.1"/>
    <property type="molecule type" value="Genomic_DNA"/>
</dbReference>
<dbReference type="Pfam" id="PF13419">
    <property type="entry name" value="HAD_2"/>
    <property type="match status" value="1"/>
</dbReference>
<dbReference type="PANTHER" id="PTHR43434">
    <property type="entry name" value="PHOSPHOGLYCOLATE PHOSPHATASE"/>
    <property type="match status" value="1"/>
</dbReference>
<keyword evidence="2" id="KW-1185">Reference proteome</keyword>